<dbReference type="GO" id="GO:0019646">
    <property type="term" value="P:aerobic electron transport chain"/>
    <property type="evidence" value="ECO:0007669"/>
    <property type="project" value="InterPro"/>
</dbReference>
<protein>
    <recommendedName>
        <fullName evidence="4">Cytochrome bo(3) ubiquinol oxidase subunit 3</fullName>
    </recommendedName>
    <alternativeName>
        <fullName evidence="15">Cytochrome o ubiquinol oxidase subunit 3</fullName>
    </alternativeName>
    <alternativeName>
        <fullName evidence="13">Oxidase bo(3) subunit 3</fullName>
    </alternativeName>
    <alternativeName>
        <fullName evidence="16">Ubiquinol oxidase polypeptide III</fullName>
    </alternativeName>
    <alternativeName>
        <fullName evidence="14">Ubiquinol oxidase subunit 3</fullName>
    </alternativeName>
</protein>
<evidence type="ECO:0000256" key="4">
    <source>
        <dbReference type="ARBA" id="ARBA00014687"/>
    </source>
</evidence>
<comment type="subcellular location">
    <subcellularLocation>
        <location evidence="1 17">Cell membrane</location>
        <topology evidence="1 17">Multi-pass membrane protein</topology>
    </subcellularLocation>
</comment>
<dbReference type="InterPro" id="IPR024791">
    <property type="entry name" value="Cyt_c/ubiquinol_Oxase_su3"/>
</dbReference>
<evidence type="ECO:0000256" key="9">
    <source>
        <dbReference type="ARBA" id="ARBA00022989"/>
    </source>
</evidence>
<dbReference type="Gene3D" id="1.20.120.80">
    <property type="entry name" value="Cytochrome c oxidase, subunit III, four-helix bundle"/>
    <property type="match status" value="1"/>
</dbReference>
<keyword evidence="11 18" id="KW-0472">Membrane</keyword>
<keyword evidence="21" id="KW-1185">Reference proteome</keyword>
<organism evidence="20 21">
    <name type="scientific">Gallaecimonas pentaromativorans</name>
    <dbReference type="NCBI Taxonomy" id="584787"/>
    <lineage>
        <taxon>Bacteria</taxon>
        <taxon>Pseudomonadati</taxon>
        <taxon>Pseudomonadota</taxon>
        <taxon>Gammaproteobacteria</taxon>
        <taxon>Enterobacterales</taxon>
        <taxon>Gallaecimonadaceae</taxon>
        <taxon>Gallaecimonas</taxon>
    </lineage>
</organism>
<dbReference type="Proteomes" id="UP000268033">
    <property type="component" value="Unassembled WGS sequence"/>
</dbReference>
<dbReference type="FunFam" id="1.20.120.80:FF:000001">
    <property type="entry name" value="Cytochrome (Ubi)quinol oxidase subunit III"/>
    <property type="match status" value="1"/>
</dbReference>
<feature type="transmembrane region" description="Helical" evidence="18">
    <location>
        <begin position="180"/>
        <end position="200"/>
    </location>
</feature>
<reference evidence="20 21" key="1">
    <citation type="submission" date="2018-11" db="EMBL/GenBank/DDBJ databases">
        <title>Genomic Encyclopedia of Type Strains, Phase IV (KMG-IV): sequencing the most valuable type-strain genomes for metagenomic binning, comparative biology and taxonomic classification.</title>
        <authorList>
            <person name="Goeker M."/>
        </authorList>
    </citation>
    <scope>NUCLEOTIDE SEQUENCE [LARGE SCALE GENOMIC DNA]</scope>
    <source>
        <strain evidence="20 21">DSM 21945</strain>
    </source>
</reference>
<dbReference type="InterPro" id="IPR033946">
    <property type="entry name" value="Ubiquinol_oxase_su3_dom"/>
</dbReference>
<dbReference type="Pfam" id="PF00510">
    <property type="entry name" value="COX3"/>
    <property type="match status" value="1"/>
</dbReference>
<keyword evidence="5" id="KW-0813">Transport</keyword>
<feature type="transmembrane region" description="Helical" evidence="18">
    <location>
        <begin position="61"/>
        <end position="85"/>
    </location>
</feature>
<evidence type="ECO:0000256" key="17">
    <source>
        <dbReference type="RuleBase" id="RU003376"/>
    </source>
</evidence>
<dbReference type="PANTHER" id="PTHR11403:SF2">
    <property type="entry name" value="CYTOCHROME BO(3) UBIQUINOL OXIDASE SUBUNIT 3"/>
    <property type="match status" value="1"/>
</dbReference>
<evidence type="ECO:0000256" key="8">
    <source>
        <dbReference type="ARBA" id="ARBA00022982"/>
    </source>
</evidence>
<comment type="subunit">
    <text evidence="3">Heterooctamer of two A chains, two B chains, two C chains and two D chains.</text>
</comment>
<evidence type="ECO:0000256" key="16">
    <source>
        <dbReference type="ARBA" id="ARBA00032717"/>
    </source>
</evidence>
<evidence type="ECO:0000256" key="10">
    <source>
        <dbReference type="ARBA" id="ARBA00023002"/>
    </source>
</evidence>
<dbReference type="InterPro" id="IPR000298">
    <property type="entry name" value="Cyt_c_oxidase-like_su3"/>
</dbReference>
<keyword evidence="6" id="KW-1003">Cell membrane</keyword>
<evidence type="ECO:0000313" key="21">
    <source>
        <dbReference type="Proteomes" id="UP000268033"/>
    </source>
</evidence>
<evidence type="ECO:0000256" key="2">
    <source>
        <dbReference type="ARBA" id="ARBA00010581"/>
    </source>
</evidence>
<evidence type="ECO:0000256" key="18">
    <source>
        <dbReference type="SAM" id="Phobius"/>
    </source>
</evidence>
<feature type="transmembrane region" description="Helical" evidence="18">
    <location>
        <begin position="97"/>
        <end position="116"/>
    </location>
</feature>
<keyword evidence="9 18" id="KW-1133">Transmembrane helix</keyword>
<keyword evidence="8" id="KW-0249">Electron transport</keyword>
<dbReference type="GO" id="GO:0004129">
    <property type="term" value="F:cytochrome-c oxidase activity"/>
    <property type="evidence" value="ECO:0007669"/>
    <property type="project" value="InterPro"/>
</dbReference>
<dbReference type="NCBIfam" id="TIGR02842">
    <property type="entry name" value="CyoC"/>
    <property type="match status" value="1"/>
</dbReference>
<feature type="domain" description="Heme-copper oxidase subunit III family profile" evidence="19">
    <location>
        <begin position="1"/>
        <end position="201"/>
    </location>
</feature>
<accession>A0A3N1PKS2</accession>
<name>A0A3N1PKS2_9GAMM</name>
<keyword evidence="10" id="KW-0560">Oxidoreductase</keyword>
<dbReference type="AlphaFoldDB" id="A0A3N1PKS2"/>
<evidence type="ECO:0000256" key="6">
    <source>
        <dbReference type="ARBA" id="ARBA00022475"/>
    </source>
</evidence>
<dbReference type="InterPro" id="IPR035973">
    <property type="entry name" value="Cyt_c_oxidase_su3-like_sf"/>
</dbReference>
<evidence type="ECO:0000256" key="3">
    <source>
        <dbReference type="ARBA" id="ARBA00011700"/>
    </source>
</evidence>
<evidence type="ECO:0000256" key="5">
    <source>
        <dbReference type="ARBA" id="ARBA00022448"/>
    </source>
</evidence>
<comment type="function">
    <text evidence="12">Cytochrome bo(3) ubiquinol terminal oxidase is the component of the aerobic respiratory chain of E.coli that predominates when cells are grown at high aeration. Has proton pump activity across the membrane in addition to electron transfer, pumping 2 protons/electron.</text>
</comment>
<evidence type="ECO:0000256" key="11">
    <source>
        <dbReference type="ARBA" id="ARBA00023136"/>
    </source>
</evidence>
<feature type="transmembrane region" description="Helical" evidence="18">
    <location>
        <begin position="27"/>
        <end position="49"/>
    </location>
</feature>
<evidence type="ECO:0000256" key="14">
    <source>
        <dbReference type="ARBA" id="ARBA00031884"/>
    </source>
</evidence>
<evidence type="ECO:0000256" key="12">
    <source>
        <dbReference type="ARBA" id="ARBA00025694"/>
    </source>
</evidence>
<gene>
    <name evidence="20" type="ORF">EDC28_104140</name>
</gene>
<evidence type="ECO:0000313" key="20">
    <source>
        <dbReference type="EMBL" id="ROQ27490.1"/>
    </source>
</evidence>
<dbReference type="GO" id="GO:0009486">
    <property type="term" value="F:cytochrome bo3 ubiquinol oxidase activity"/>
    <property type="evidence" value="ECO:0007669"/>
    <property type="project" value="InterPro"/>
</dbReference>
<sequence length="202" mass="22256">MSSEAIHAQDAHDHGHHDAGALKVFGFWIYIMTDCILFATLFAAYAVLYSHTAGGPSGKDIFELPFVLVETFLLLISSFTSGLSMLAVHAGKKSQTIGWLIVTALLGAGFVGMEIYEFHHLILEGEGPQRSAFLSAFFSLVGTHGLHVSFGLLWMIVMIFQVARNGLTDVNNVRLQCLSLFWHFLDIVWICVFTAVYLMGAL</sequence>
<comment type="caution">
    <text evidence="20">The sequence shown here is derived from an EMBL/GenBank/DDBJ whole genome shotgun (WGS) entry which is preliminary data.</text>
</comment>
<evidence type="ECO:0000256" key="13">
    <source>
        <dbReference type="ARBA" id="ARBA00030072"/>
    </source>
</evidence>
<proteinExistence type="inferred from homology"/>
<feature type="transmembrane region" description="Helical" evidence="18">
    <location>
        <begin position="137"/>
        <end position="160"/>
    </location>
</feature>
<evidence type="ECO:0000256" key="15">
    <source>
        <dbReference type="ARBA" id="ARBA00032189"/>
    </source>
</evidence>
<dbReference type="PANTHER" id="PTHR11403">
    <property type="entry name" value="CYTOCHROME C OXIDASE SUBUNIT III"/>
    <property type="match status" value="1"/>
</dbReference>
<dbReference type="EMBL" id="RJUL01000004">
    <property type="protein sequence ID" value="ROQ27490.1"/>
    <property type="molecule type" value="Genomic_DNA"/>
</dbReference>
<dbReference type="PROSITE" id="PS50253">
    <property type="entry name" value="COX3"/>
    <property type="match status" value="1"/>
</dbReference>
<dbReference type="OrthoDB" id="9810850at2"/>
<dbReference type="InterPro" id="IPR013833">
    <property type="entry name" value="Cyt_c_oxidase_su3_a-hlx"/>
</dbReference>
<dbReference type="RefSeq" id="WP_050658145.1">
    <property type="nucleotide sequence ID" value="NZ_JBLXAC010000004.1"/>
</dbReference>
<comment type="similarity">
    <text evidence="2 17">Belongs to the cytochrome c oxidase subunit 3 family.</text>
</comment>
<dbReference type="NCBIfam" id="NF007944">
    <property type="entry name" value="PRK10663.1"/>
    <property type="match status" value="1"/>
</dbReference>
<keyword evidence="7 17" id="KW-0812">Transmembrane</keyword>
<dbReference type="SUPFAM" id="SSF81452">
    <property type="entry name" value="Cytochrome c oxidase subunit III-like"/>
    <property type="match status" value="1"/>
</dbReference>
<evidence type="ECO:0000256" key="1">
    <source>
        <dbReference type="ARBA" id="ARBA00004651"/>
    </source>
</evidence>
<dbReference type="STRING" id="584787.GCA_001247655_02579"/>
<dbReference type="GO" id="GO:0005886">
    <property type="term" value="C:plasma membrane"/>
    <property type="evidence" value="ECO:0007669"/>
    <property type="project" value="UniProtKB-SubCell"/>
</dbReference>
<dbReference type="CDD" id="cd02863">
    <property type="entry name" value="Ubiquinol_oxidase_III"/>
    <property type="match status" value="1"/>
</dbReference>
<dbReference type="InterPro" id="IPR014206">
    <property type="entry name" value="Cyt_c_ubiqinol_oxidase_su3"/>
</dbReference>
<evidence type="ECO:0000259" key="19">
    <source>
        <dbReference type="PROSITE" id="PS50253"/>
    </source>
</evidence>
<evidence type="ECO:0000256" key="7">
    <source>
        <dbReference type="ARBA" id="ARBA00022692"/>
    </source>
</evidence>